<name>E4U3D9_SULKY</name>
<dbReference type="InterPro" id="IPR037066">
    <property type="entry name" value="Plug_dom_sf"/>
</dbReference>
<feature type="chain" id="PRO_5003187572" evidence="11">
    <location>
        <begin position="17"/>
        <end position="688"/>
    </location>
</feature>
<comment type="subcellular location">
    <subcellularLocation>
        <location evidence="1 9">Cell outer membrane</location>
        <topology evidence="1 9">Multi-pass membrane protein</topology>
    </subcellularLocation>
</comment>
<evidence type="ECO:0000256" key="1">
    <source>
        <dbReference type="ARBA" id="ARBA00004571"/>
    </source>
</evidence>
<dbReference type="Gene3D" id="2.40.170.20">
    <property type="entry name" value="TonB-dependent receptor, beta-barrel domain"/>
    <property type="match status" value="1"/>
</dbReference>
<dbReference type="Proteomes" id="UP000008721">
    <property type="component" value="Chromosome"/>
</dbReference>
<evidence type="ECO:0000256" key="7">
    <source>
        <dbReference type="ARBA" id="ARBA00023136"/>
    </source>
</evidence>
<keyword evidence="4 9" id="KW-0812">Transmembrane</keyword>
<evidence type="ECO:0000256" key="6">
    <source>
        <dbReference type="ARBA" id="ARBA00023077"/>
    </source>
</evidence>
<dbReference type="STRING" id="709032.Sulku_2176"/>
<protein>
    <submittedName>
        <fullName evidence="14">TonB-dependent receptor</fullName>
    </submittedName>
</protein>
<dbReference type="GO" id="GO:0015344">
    <property type="term" value="F:siderophore uptake transmembrane transporter activity"/>
    <property type="evidence" value="ECO:0007669"/>
    <property type="project" value="TreeGrafter"/>
</dbReference>
<evidence type="ECO:0000313" key="14">
    <source>
        <dbReference type="EMBL" id="ADR34836.1"/>
    </source>
</evidence>
<dbReference type="CDD" id="cd01347">
    <property type="entry name" value="ligand_gated_channel"/>
    <property type="match status" value="1"/>
</dbReference>
<dbReference type="InterPro" id="IPR036942">
    <property type="entry name" value="Beta-barrel_TonB_sf"/>
</dbReference>
<feature type="domain" description="TonB-dependent receptor plug" evidence="13">
    <location>
        <begin position="39"/>
        <end position="131"/>
    </location>
</feature>
<keyword evidence="7 9" id="KW-0472">Membrane</keyword>
<dbReference type="InterPro" id="IPR012910">
    <property type="entry name" value="Plug_dom"/>
</dbReference>
<organism evidence="14 15">
    <name type="scientific">Sulfuricurvum kujiense (strain ATCC BAA-921 / DSM 16994 / JCM 11577 / YK-1)</name>
    <dbReference type="NCBI Taxonomy" id="709032"/>
    <lineage>
        <taxon>Bacteria</taxon>
        <taxon>Pseudomonadati</taxon>
        <taxon>Campylobacterota</taxon>
        <taxon>Epsilonproteobacteria</taxon>
        <taxon>Campylobacterales</taxon>
        <taxon>Sulfurimonadaceae</taxon>
        <taxon>Sulfuricurvum</taxon>
    </lineage>
</organism>
<evidence type="ECO:0000256" key="3">
    <source>
        <dbReference type="ARBA" id="ARBA00022452"/>
    </source>
</evidence>
<keyword evidence="8 9" id="KW-0998">Cell outer membrane</keyword>
<keyword evidence="5 11" id="KW-0732">Signal</keyword>
<dbReference type="OrthoDB" id="5332150at2"/>
<dbReference type="Gene3D" id="2.170.130.10">
    <property type="entry name" value="TonB-dependent receptor, plug domain"/>
    <property type="match status" value="1"/>
</dbReference>
<dbReference type="Pfam" id="PF07715">
    <property type="entry name" value="Plug"/>
    <property type="match status" value="1"/>
</dbReference>
<comment type="similarity">
    <text evidence="9 10">Belongs to the TonB-dependent receptor family.</text>
</comment>
<reference evidence="14 15" key="1">
    <citation type="journal article" date="2012" name="Stand. Genomic Sci.">
        <title>Complete genome sequence of the sulfur compounds oxidizing chemolithoautotroph Sulfuricurvum kujiense type strain (YK-1(T)).</title>
        <authorList>
            <person name="Han C."/>
            <person name="Kotsyurbenko O."/>
            <person name="Chertkov O."/>
            <person name="Held B."/>
            <person name="Lapidus A."/>
            <person name="Nolan M."/>
            <person name="Lucas S."/>
            <person name="Hammon N."/>
            <person name="Deshpande S."/>
            <person name="Cheng J.F."/>
            <person name="Tapia R."/>
            <person name="Goodwin L.A."/>
            <person name="Pitluck S."/>
            <person name="Liolios K."/>
            <person name="Pagani I."/>
            <person name="Ivanova N."/>
            <person name="Mavromatis K."/>
            <person name="Mikhailova N."/>
            <person name="Pati A."/>
            <person name="Chen A."/>
            <person name="Palaniappan K."/>
            <person name="Land M."/>
            <person name="Hauser L."/>
            <person name="Chang Y.J."/>
            <person name="Jeffries C.D."/>
            <person name="Brambilla E.M."/>
            <person name="Rohde M."/>
            <person name="Spring S."/>
            <person name="Sikorski J."/>
            <person name="Goker M."/>
            <person name="Woyke T."/>
            <person name="Bristow J."/>
            <person name="Eisen J.A."/>
            <person name="Markowitz V."/>
            <person name="Hugenholtz P."/>
            <person name="Kyrpides N.C."/>
            <person name="Klenk H.P."/>
            <person name="Detter J.C."/>
        </authorList>
    </citation>
    <scope>NUCLEOTIDE SEQUENCE [LARGE SCALE GENOMIC DNA]</scope>
    <source>
        <strain evidence="15">ATCC BAA-921 / DSM 16994 / JCM 11577 / YK-1</strain>
    </source>
</reference>
<sequence length="688" mass="74986">MKKITLLSLAAIAALATEPVTIQKITVEAQAPKADGKNVAADEMVKFSRQSDLGEMLSNTLPEVNLVRNSGVGNDIIVRGFRKDNINVTIDDAKVCGACPNRMDPPAMHVSSSQIANVEVQEGPFDVTQFGSLGGRINVVTKDPAKGIHGEISATAGSYDYRKLSTVLEGGNDSVQALVGFSRETSGQYKDGNGRTLTEQTDLLATMAAQKYADAYKDMDAYDRNSFWTKIVGNIGSNQKLTLSYFGDRADDVLYPRYKMDAQKDDTDMFNVKYQLFNLSDFSDELKIEGYRSKVEHVMGTDFRKGATTPAATMVAPVDATIKGASIENTLTLAGTKVSVGVDGSVRNWDGTKGSKMNPSRFILLPDVDTKNIALYAKASKSIGKYDLSAGARYDDTTIDPKQSLASHDAVNAAYLNGIEDRDYNNVSANILAKYHYTNNTNVFMGLGQSIRVPDAKELYWVTVNTTGTANINSAINGGNDNLKATKNREIDLGAEHTAGNFHVKGTAFYSDLKDFIYQYKTGASTNTWANIDARIVGLDLQADYMLNNEWRIESGAAYQKGTKKDPNVLGQNDNDLAEIPPMKGRVALVFDNSADYAMAEVIGARFQTIDSDNGEQEVAGYGILNLKYGHDFQNGFSLMAGVNNFFDRTYAVNNGYIGNELITGDGIDPLVLNEPGRNFYATLSYKF</sequence>
<dbReference type="GO" id="GO:0044718">
    <property type="term" value="P:siderophore transmembrane transport"/>
    <property type="evidence" value="ECO:0007669"/>
    <property type="project" value="TreeGrafter"/>
</dbReference>
<dbReference type="PANTHER" id="PTHR30069:SF49">
    <property type="entry name" value="OUTER MEMBRANE PROTEIN C"/>
    <property type="match status" value="1"/>
</dbReference>
<evidence type="ECO:0000256" key="2">
    <source>
        <dbReference type="ARBA" id="ARBA00022448"/>
    </source>
</evidence>
<keyword evidence="15" id="KW-1185">Reference proteome</keyword>
<evidence type="ECO:0000256" key="9">
    <source>
        <dbReference type="PROSITE-ProRule" id="PRU01360"/>
    </source>
</evidence>
<accession>E4U3D9</accession>
<dbReference type="SUPFAM" id="SSF56935">
    <property type="entry name" value="Porins"/>
    <property type="match status" value="1"/>
</dbReference>
<dbReference type="PROSITE" id="PS52016">
    <property type="entry name" value="TONB_DEPENDENT_REC_3"/>
    <property type="match status" value="1"/>
</dbReference>
<dbReference type="Pfam" id="PF00593">
    <property type="entry name" value="TonB_dep_Rec_b-barrel"/>
    <property type="match status" value="1"/>
</dbReference>
<dbReference type="KEGG" id="sku:Sulku_2176"/>
<gene>
    <name evidence="14" type="ordered locus">Sulku_2176</name>
</gene>
<dbReference type="EMBL" id="CP002355">
    <property type="protein sequence ID" value="ADR34836.1"/>
    <property type="molecule type" value="Genomic_DNA"/>
</dbReference>
<evidence type="ECO:0000259" key="12">
    <source>
        <dbReference type="Pfam" id="PF00593"/>
    </source>
</evidence>
<evidence type="ECO:0000256" key="11">
    <source>
        <dbReference type="SAM" id="SignalP"/>
    </source>
</evidence>
<keyword evidence="6 10" id="KW-0798">TonB box</keyword>
<keyword evidence="14" id="KW-0675">Receptor</keyword>
<dbReference type="eggNOG" id="COG4206">
    <property type="taxonomic scope" value="Bacteria"/>
</dbReference>
<dbReference type="AlphaFoldDB" id="E4U3D9"/>
<dbReference type="GO" id="GO:0009279">
    <property type="term" value="C:cell outer membrane"/>
    <property type="evidence" value="ECO:0007669"/>
    <property type="project" value="UniProtKB-SubCell"/>
</dbReference>
<proteinExistence type="inferred from homology"/>
<dbReference type="InterPro" id="IPR010917">
    <property type="entry name" value="TonB_rcpt_CS"/>
</dbReference>
<dbReference type="InterPro" id="IPR000531">
    <property type="entry name" value="Beta-barrel_TonB"/>
</dbReference>
<evidence type="ECO:0000256" key="5">
    <source>
        <dbReference type="ARBA" id="ARBA00022729"/>
    </source>
</evidence>
<dbReference type="InterPro" id="IPR039426">
    <property type="entry name" value="TonB-dep_rcpt-like"/>
</dbReference>
<evidence type="ECO:0000313" key="15">
    <source>
        <dbReference type="Proteomes" id="UP000008721"/>
    </source>
</evidence>
<feature type="signal peptide" evidence="11">
    <location>
        <begin position="1"/>
        <end position="16"/>
    </location>
</feature>
<dbReference type="PANTHER" id="PTHR30069">
    <property type="entry name" value="TONB-DEPENDENT OUTER MEMBRANE RECEPTOR"/>
    <property type="match status" value="1"/>
</dbReference>
<keyword evidence="3 9" id="KW-1134">Transmembrane beta strand</keyword>
<dbReference type="PROSITE" id="PS01156">
    <property type="entry name" value="TONB_DEPENDENT_REC_2"/>
    <property type="match status" value="1"/>
</dbReference>
<keyword evidence="2 9" id="KW-0813">Transport</keyword>
<feature type="domain" description="TonB-dependent receptor-like beta-barrel" evidence="12">
    <location>
        <begin position="223"/>
        <end position="645"/>
    </location>
</feature>
<evidence type="ECO:0000256" key="10">
    <source>
        <dbReference type="RuleBase" id="RU003357"/>
    </source>
</evidence>
<evidence type="ECO:0000256" key="4">
    <source>
        <dbReference type="ARBA" id="ARBA00022692"/>
    </source>
</evidence>
<dbReference type="HOGENOM" id="CLU_014873_2_1_7"/>
<evidence type="ECO:0000256" key="8">
    <source>
        <dbReference type="ARBA" id="ARBA00023237"/>
    </source>
</evidence>
<evidence type="ECO:0000259" key="13">
    <source>
        <dbReference type="Pfam" id="PF07715"/>
    </source>
</evidence>
<dbReference type="RefSeq" id="WP_013461033.1">
    <property type="nucleotide sequence ID" value="NC_014762.1"/>
</dbReference>